<dbReference type="AlphaFoldDB" id="A0A167FVV4"/>
<sequence length="72" mass="8588">MGDELKLVKYITEQVVTYMETPKDERRTSVREPWATKWFGMIPLSLTLWRRNRLTSPVEPTQESVEFTEIIE</sequence>
<dbReference type="EMBL" id="LSFN01000005">
    <property type="protein sequence ID" value="OAB76955.1"/>
    <property type="molecule type" value="Genomic_DNA"/>
</dbReference>
<dbReference type="InterPro" id="IPR025622">
    <property type="entry name" value="YqzE"/>
</dbReference>
<name>A0A167FVV4_9BACL</name>
<accession>A0A167FVV4</accession>
<evidence type="ECO:0000313" key="1">
    <source>
        <dbReference type="EMBL" id="OAB76955.1"/>
    </source>
</evidence>
<reference evidence="1 2" key="1">
    <citation type="submission" date="2016-02" db="EMBL/GenBank/DDBJ databases">
        <title>Paenibacillus sp. LPB0068, isolated from Crassostrea gigas.</title>
        <authorList>
            <person name="Shin S.-K."/>
            <person name="Yi H."/>
        </authorList>
    </citation>
    <scope>NUCLEOTIDE SEQUENCE [LARGE SCALE GENOMIC DNA]</scope>
    <source>
        <strain evidence="1 2">LPB0068</strain>
    </source>
</reference>
<dbReference type="Proteomes" id="UP000077134">
    <property type="component" value="Unassembled WGS sequence"/>
</dbReference>
<evidence type="ECO:0008006" key="3">
    <source>
        <dbReference type="Google" id="ProtNLM"/>
    </source>
</evidence>
<gene>
    <name evidence="1" type="ORF">PNBC_06055</name>
</gene>
<evidence type="ECO:0000313" key="2">
    <source>
        <dbReference type="Proteomes" id="UP000077134"/>
    </source>
</evidence>
<proteinExistence type="predicted"/>
<dbReference type="STRING" id="1763538.LPB68_18680"/>
<dbReference type="KEGG" id="pcx:LPB68_18680"/>
<dbReference type="Pfam" id="PF14038">
    <property type="entry name" value="YqzE"/>
    <property type="match status" value="1"/>
</dbReference>
<dbReference type="RefSeq" id="WP_068656175.1">
    <property type="nucleotide sequence ID" value="NZ_CP017770.1"/>
</dbReference>
<keyword evidence="2" id="KW-1185">Reference proteome</keyword>
<dbReference type="OrthoDB" id="2691835at2"/>
<comment type="caution">
    <text evidence="1">The sequence shown here is derived from an EMBL/GenBank/DDBJ whole genome shotgun (WGS) entry which is preliminary data.</text>
</comment>
<protein>
    <recommendedName>
        <fullName evidence="3">YqzE family protein</fullName>
    </recommendedName>
</protein>
<organism evidence="1 2">
    <name type="scientific">Paenibacillus crassostreae</name>
    <dbReference type="NCBI Taxonomy" id="1763538"/>
    <lineage>
        <taxon>Bacteria</taxon>
        <taxon>Bacillati</taxon>
        <taxon>Bacillota</taxon>
        <taxon>Bacilli</taxon>
        <taxon>Bacillales</taxon>
        <taxon>Paenibacillaceae</taxon>
        <taxon>Paenibacillus</taxon>
    </lineage>
</organism>